<reference evidence="2" key="1">
    <citation type="submission" date="2025-08" db="UniProtKB">
        <authorList>
            <consortium name="Ensembl"/>
        </authorList>
    </citation>
    <scope>IDENTIFICATION</scope>
</reference>
<protein>
    <recommendedName>
        <fullName evidence="4">Ligand-dependent nuclear receptor-interacting factor 1</fullName>
    </recommendedName>
</protein>
<dbReference type="GeneTree" id="ENSGT00390000017353"/>
<feature type="region of interest" description="Disordered" evidence="1">
    <location>
        <begin position="442"/>
        <end position="467"/>
    </location>
</feature>
<organism evidence="2 3">
    <name type="scientific">Leptobrachium leishanense</name>
    <name type="common">Leishan spiny toad</name>
    <dbReference type="NCBI Taxonomy" id="445787"/>
    <lineage>
        <taxon>Eukaryota</taxon>
        <taxon>Metazoa</taxon>
        <taxon>Chordata</taxon>
        <taxon>Craniata</taxon>
        <taxon>Vertebrata</taxon>
        <taxon>Euteleostomi</taxon>
        <taxon>Amphibia</taxon>
        <taxon>Batrachia</taxon>
        <taxon>Anura</taxon>
        <taxon>Pelobatoidea</taxon>
        <taxon>Megophryidae</taxon>
        <taxon>Leptobrachium</taxon>
    </lineage>
</organism>
<dbReference type="PANTHER" id="PTHR16131:SF2">
    <property type="entry name" value="LIGAND-DEPENDENT NUCLEAR RECEPTOR-INTERACTING FACTOR 1"/>
    <property type="match status" value="1"/>
</dbReference>
<accession>A0A8C5MED1</accession>
<dbReference type="GO" id="GO:0042974">
    <property type="term" value="F:nuclear retinoic acid receptor binding"/>
    <property type="evidence" value="ECO:0007669"/>
    <property type="project" value="InterPro"/>
</dbReference>
<proteinExistence type="predicted"/>
<dbReference type="Ensembl" id="ENSLLET00000011240.1">
    <property type="protein sequence ID" value="ENSLLEP00000010822.1"/>
    <property type="gene ID" value="ENSLLEG00000006872.1"/>
</dbReference>
<dbReference type="GO" id="GO:0006355">
    <property type="term" value="P:regulation of DNA-templated transcription"/>
    <property type="evidence" value="ECO:0007669"/>
    <property type="project" value="InterPro"/>
</dbReference>
<reference evidence="2" key="2">
    <citation type="submission" date="2025-09" db="UniProtKB">
        <authorList>
            <consortium name="Ensembl"/>
        </authorList>
    </citation>
    <scope>IDENTIFICATION</scope>
</reference>
<dbReference type="PANTHER" id="PTHR16131">
    <property type="entry name" value="LIGAND-DEPENDENT NUCLEAR RECEPTOR-INTERACTING FACTOR 1"/>
    <property type="match status" value="1"/>
</dbReference>
<feature type="compositionally biased region" description="Low complexity" evidence="1">
    <location>
        <begin position="446"/>
        <end position="457"/>
    </location>
</feature>
<keyword evidence="3" id="KW-1185">Reference proteome</keyword>
<evidence type="ECO:0000313" key="2">
    <source>
        <dbReference type="Ensembl" id="ENSLLEP00000010822.1"/>
    </source>
</evidence>
<feature type="region of interest" description="Disordered" evidence="1">
    <location>
        <begin position="504"/>
        <end position="544"/>
    </location>
</feature>
<name>A0A8C5MED1_9ANUR</name>
<sequence>MSNFQHLVLNSAKATASNQCLTGCTYRIVQTEEISGRNVLKLVPVVQSADTFIPIVQPNVIPNGSPVNVLPAGIPLLSHVQNTPLSSPVKIPVVQQQTGFGNYIFTTTPGNLRLSPESSFVDHKSPPQNTAVVLDKSYLNLAPGAQLVNPTFLMVKAKSPSISLKPANMLPSGHHLQIPAHAEVKSVPASLLPMVIQQKILATTSCNEATKNPSVIYVSPVNTVKTLVTNRLSQAYPKPVASAISSVVPSSVGQSPKAPMKWIVQENKESAACLVPVKSSNDTASKILKMLSGNPSEQSNIVNVLPATSNVVHIKDNALVMYNNKIYLLAKRGSEVLNSMSSSAVSPEKPLEVAKDVPNKVVEVVLSKNKVANPSGATQLSPRADTAVLQCMKPLGAPKLPSEPELHVKRESSVFRIEDAFVPQMSAVISNQWNQECRVDPQRLGSSATANSTARSSPEPAVNTQSGELDAAQSYCIKRKVSQSIPQENPKRFAVDSSAFMEDSDAGNGYLESLEDTDSPPLSPSAAYPADIPETSTSTPENHQVLPVPNYSRLCASPVDLDDTVRDEKIWRLKELLREREAALEAIRQKLSS</sequence>
<evidence type="ECO:0000256" key="1">
    <source>
        <dbReference type="SAM" id="MobiDB-lite"/>
    </source>
</evidence>
<evidence type="ECO:0008006" key="4">
    <source>
        <dbReference type="Google" id="ProtNLM"/>
    </source>
</evidence>
<evidence type="ECO:0000313" key="3">
    <source>
        <dbReference type="Proteomes" id="UP000694569"/>
    </source>
</evidence>
<dbReference type="InterPro" id="IPR026191">
    <property type="entry name" value="LRIF1"/>
</dbReference>
<dbReference type="Pfam" id="PF15741">
    <property type="entry name" value="LRIF1"/>
    <property type="match status" value="2"/>
</dbReference>
<dbReference type="AlphaFoldDB" id="A0A8C5MED1"/>
<dbReference type="Proteomes" id="UP000694569">
    <property type="component" value="Unplaced"/>
</dbReference>